<evidence type="ECO:0000256" key="7">
    <source>
        <dbReference type="ARBA" id="ARBA00022679"/>
    </source>
</evidence>
<dbReference type="Gene3D" id="3.40.50.150">
    <property type="entry name" value="Vaccinia Virus protein VP39"/>
    <property type="match status" value="1"/>
</dbReference>
<dbReference type="RefSeq" id="WP_345336923.1">
    <property type="nucleotide sequence ID" value="NZ_BAABJZ010000102.1"/>
</dbReference>
<dbReference type="SUPFAM" id="SSF53335">
    <property type="entry name" value="S-adenosyl-L-methionine-dependent methyltransferases"/>
    <property type="match status" value="1"/>
</dbReference>
<accession>A0ABP9FE52</accession>
<proteinExistence type="inferred from homology"/>
<evidence type="ECO:0000256" key="9">
    <source>
        <dbReference type="HAMAP-Rule" id="MF_00812"/>
    </source>
</evidence>
<name>A0ABP9FE52_9GAMM</name>
<evidence type="ECO:0000256" key="8">
    <source>
        <dbReference type="ARBA" id="ARBA00022691"/>
    </source>
</evidence>
<dbReference type="InterPro" id="IPR022474">
    <property type="entry name" value="Thiopur_S-MeTfrase_Se/Te_detox"/>
</dbReference>
<evidence type="ECO:0000256" key="4">
    <source>
        <dbReference type="ARBA" id="ARBA00011905"/>
    </source>
</evidence>
<keyword evidence="5 9" id="KW-0963">Cytoplasm</keyword>
<comment type="catalytic activity">
    <reaction evidence="1 9">
        <text>S-adenosyl-L-methionine + a thiopurine = S-adenosyl-L-homocysteine + a thiopurine S-methylether.</text>
        <dbReference type="EC" id="2.1.1.67"/>
    </reaction>
</comment>
<evidence type="ECO:0000313" key="10">
    <source>
        <dbReference type="EMBL" id="GAA4899601.1"/>
    </source>
</evidence>
<dbReference type="PANTHER" id="PTHR10259:SF11">
    <property type="entry name" value="THIOPURINE S-METHYLTRANSFERASE"/>
    <property type="match status" value="1"/>
</dbReference>
<dbReference type="InterPro" id="IPR025835">
    <property type="entry name" value="Thiopurine_S-MeTrfase"/>
</dbReference>
<dbReference type="Pfam" id="PF05724">
    <property type="entry name" value="TPMT"/>
    <property type="match status" value="1"/>
</dbReference>
<reference evidence="11" key="1">
    <citation type="journal article" date="2019" name="Int. J. Syst. Evol. Microbiol.">
        <title>The Global Catalogue of Microorganisms (GCM) 10K type strain sequencing project: providing services to taxonomists for standard genome sequencing and annotation.</title>
        <authorList>
            <consortium name="The Broad Institute Genomics Platform"/>
            <consortium name="The Broad Institute Genome Sequencing Center for Infectious Disease"/>
            <person name="Wu L."/>
            <person name="Ma J."/>
        </authorList>
    </citation>
    <scope>NUCLEOTIDE SEQUENCE [LARGE SCALE GENOMIC DNA]</scope>
    <source>
        <strain evidence="11">JCM 18401</strain>
    </source>
</reference>
<comment type="subcellular location">
    <subcellularLocation>
        <location evidence="2 9">Cytoplasm</location>
    </subcellularLocation>
</comment>
<dbReference type="PANTHER" id="PTHR10259">
    <property type="entry name" value="THIOPURINE S-METHYLTRANSFERASE"/>
    <property type="match status" value="1"/>
</dbReference>
<dbReference type="HAMAP" id="MF_00812">
    <property type="entry name" value="Thiopur_methtran"/>
    <property type="match status" value="1"/>
</dbReference>
<dbReference type="NCBIfam" id="TIGR03840">
    <property type="entry name" value="TMPT_Se_Te"/>
    <property type="match status" value="1"/>
</dbReference>
<evidence type="ECO:0000256" key="3">
    <source>
        <dbReference type="ARBA" id="ARBA00008145"/>
    </source>
</evidence>
<evidence type="ECO:0000256" key="6">
    <source>
        <dbReference type="ARBA" id="ARBA00022603"/>
    </source>
</evidence>
<dbReference type="PIRSF" id="PIRSF023956">
    <property type="entry name" value="Thiopurine_S-methyltransferase"/>
    <property type="match status" value="1"/>
</dbReference>
<feature type="binding site" evidence="9">
    <location>
        <position position="65"/>
    </location>
    <ligand>
        <name>S-adenosyl-L-methionine</name>
        <dbReference type="ChEBI" id="CHEBI:59789"/>
    </ligand>
</feature>
<comment type="caution">
    <text evidence="10">The sequence shown here is derived from an EMBL/GenBank/DDBJ whole genome shotgun (WGS) entry which is preliminary data.</text>
</comment>
<dbReference type="NCBIfam" id="NF009732">
    <property type="entry name" value="PRK13255.1"/>
    <property type="match status" value="1"/>
</dbReference>
<keyword evidence="11" id="KW-1185">Reference proteome</keyword>
<organism evidence="10 11">
    <name type="scientific">Ferrimonas pelagia</name>
    <dbReference type="NCBI Taxonomy" id="1177826"/>
    <lineage>
        <taxon>Bacteria</taxon>
        <taxon>Pseudomonadati</taxon>
        <taxon>Pseudomonadota</taxon>
        <taxon>Gammaproteobacteria</taxon>
        <taxon>Alteromonadales</taxon>
        <taxon>Ferrimonadaceae</taxon>
        <taxon>Ferrimonas</taxon>
    </lineage>
</organism>
<feature type="binding site" evidence="9">
    <location>
        <position position="10"/>
    </location>
    <ligand>
        <name>S-adenosyl-L-methionine</name>
        <dbReference type="ChEBI" id="CHEBI:59789"/>
    </ligand>
</feature>
<evidence type="ECO:0000256" key="5">
    <source>
        <dbReference type="ARBA" id="ARBA00022490"/>
    </source>
</evidence>
<evidence type="ECO:0000313" key="11">
    <source>
        <dbReference type="Proteomes" id="UP001499988"/>
    </source>
</evidence>
<keyword evidence="6 9" id="KW-0489">Methyltransferase</keyword>
<evidence type="ECO:0000256" key="2">
    <source>
        <dbReference type="ARBA" id="ARBA00004496"/>
    </source>
</evidence>
<dbReference type="Proteomes" id="UP001499988">
    <property type="component" value="Unassembled WGS sequence"/>
</dbReference>
<dbReference type="EC" id="2.1.1.67" evidence="4 9"/>
<protein>
    <recommendedName>
        <fullName evidence="4 9">Thiopurine S-methyltransferase</fullName>
        <ecNumber evidence="4 9">2.1.1.67</ecNumber>
    </recommendedName>
    <alternativeName>
        <fullName evidence="9">Thiopurine methyltransferase</fullName>
    </alternativeName>
</protein>
<comment type="similarity">
    <text evidence="3 9">Belongs to the class I-like SAM-binding methyltransferase superfamily. TPMT family.</text>
</comment>
<dbReference type="CDD" id="cd02440">
    <property type="entry name" value="AdoMet_MTases"/>
    <property type="match status" value="1"/>
</dbReference>
<dbReference type="EMBL" id="BAABJZ010000102">
    <property type="protein sequence ID" value="GAA4899601.1"/>
    <property type="molecule type" value="Genomic_DNA"/>
</dbReference>
<feature type="binding site" evidence="9">
    <location>
        <position position="122"/>
    </location>
    <ligand>
        <name>S-adenosyl-L-methionine</name>
        <dbReference type="ChEBI" id="CHEBI:59789"/>
    </ligand>
</feature>
<keyword evidence="7 9" id="KW-0808">Transferase</keyword>
<dbReference type="PROSITE" id="PS51585">
    <property type="entry name" value="SAM_MT_TPMT"/>
    <property type="match status" value="1"/>
</dbReference>
<dbReference type="InterPro" id="IPR008854">
    <property type="entry name" value="TPMT"/>
</dbReference>
<evidence type="ECO:0000256" key="1">
    <source>
        <dbReference type="ARBA" id="ARBA00000903"/>
    </source>
</evidence>
<gene>
    <name evidence="9" type="primary">tpm</name>
    <name evidence="10" type="ORF">GCM10023333_36550</name>
</gene>
<dbReference type="InterPro" id="IPR029063">
    <property type="entry name" value="SAM-dependent_MTases_sf"/>
</dbReference>
<feature type="binding site" evidence="9">
    <location>
        <position position="44"/>
    </location>
    <ligand>
        <name>S-adenosyl-L-methionine</name>
        <dbReference type="ChEBI" id="CHEBI:59789"/>
    </ligand>
</feature>
<keyword evidence="8 9" id="KW-0949">S-adenosyl-L-methionine</keyword>
<sequence length="219" mass="24541">MDVEFWTQKWQTGQIGFHLPHPNPLLLRYWSAVAPAAPVTLVPMCGKSLDLNWLADQGRAVIGIELDRRAVEQFFDEQGVQVQPQACGAHQRYRAPKLEILQGDFFTVQPSQLPECNAFYDRAALIALPAEMRQAYIEQLAALLPVGASGLLITLEYPQAQKAGPPFSLTQEALLALCQGRFELTLLSREDVLAEPENARFVAQGVTWLNEAVYRLRRL</sequence>